<evidence type="ECO:0000313" key="4">
    <source>
        <dbReference type="EMBL" id="MEY2250550.1"/>
    </source>
</evidence>
<sequence>MSDLATAKIFMNGRSQAVRLPKEFRFDTDEVTVERQADGSVVLRPVPADAHAAWLARLDRLVGRFEGMPEEIERDKTPPRDIGFD</sequence>
<dbReference type="Gene3D" id="2.10.260.10">
    <property type="match status" value="1"/>
</dbReference>
<dbReference type="PANTHER" id="PTHR37550">
    <property type="entry name" value="ANTITOXIN VAPB1"/>
    <property type="match status" value="1"/>
</dbReference>
<evidence type="ECO:0000256" key="2">
    <source>
        <dbReference type="PROSITE-ProRule" id="PRU01076"/>
    </source>
</evidence>
<comment type="caution">
    <text evidence="4">The sequence shown here is derived from an EMBL/GenBank/DDBJ whole genome shotgun (WGS) entry which is preliminary data.</text>
</comment>
<dbReference type="EMBL" id="JBGBDC010000002">
    <property type="protein sequence ID" value="MEY2250550.1"/>
    <property type="molecule type" value="Genomic_DNA"/>
</dbReference>
<dbReference type="Pfam" id="PF04014">
    <property type="entry name" value="MazE_antitoxin"/>
    <property type="match status" value="1"/>
</dbReference>
<dbReference type="InterPro" id="IPR037914">
    <property type="entry name" value="SpoVT-AbrB_sf"/>
</dbReference>
<dbReference type="Proteomes" id="UP001562178">
    <property type="component" value="Unassembled WGS sequence"/>
</dbReference>
<dbReference type="InterPro" id="IPR007159">
    <property type="entry name" value="SpoVT-AbrB_dom"/>
</dbReference>
<proteinExistence type="inferred from homology"/>
<accession>A0ABV4AZA4</accession>
<dbReference type="RefSeq" id="WP_369459320.1">
    <property type="nucleotide sequence ID" value="NZ_JBGBDC010000002.1"/>
</dbReference>
<dbReference type="SUPFAM" id="SSF89447">
    <property type="entry name" value="AbrB/MazE/MraZ-like"/>
    <property type="match status" value="1"/>
</dbReference>
<dbReference type="InterPro" id="IPR051734">
    <property type="entry name" value="VapB_TA_antitoxins"/>
</dbReference>
<dbReference type="PROSITE" id="PS51740">
    <property type="entry name" value="SPOVT_ABRB"/>
    <property type="match status" value="1"/>
</dbReference>
<dbReference type="PANTHER" id="PTHR37550:SF3">
    <property type="entry name" value="ANTITOXIN VAPB1"/>
    <property type="match status" value="1"/>
</dbReference>
<keyword evidence="5" id="KW-1185">Reference proteome</keyword>
<dbReference type="SMART" id="SM00966">
    <property type="entry name" value="SpoVT_AbrB"/>
    <property type="match status" value="1"/>
</dbReference>
<evidence type="ECO:0000259" key="3">
    <source>
        <dbReference type="PROSITE" id="PS51740"/>
    </source>
</evidence>
<protein>
    <submittedName>
        <fullName evidence="4">Antitoxin</fullName>
    </submittedName>
</protein>
<gene>
    <name evidence="4" type="ORF">AB7A72_06020</name>
</gene>
<keyword evidence="2" id="KW-0238">DNA-binding</keyword>
<evidence type="ECO:0000313" key="5">
    <source>
        <dbReference type="Proteomes" id="UP001562178"/>
    </source>
</evidence>
<feature type="domain" description="SpoVT-AbrB" evidence="3">
    <location>
        <begin position="7"/>
        <end position="48"/>
    </location>
</feature>
<comment type="similarity">
    <text evidence="1">Belongs to the VapB family.</text>
</comment>
<name>A0ABV4AZA4_9BURK</name>
<organism evidence="4 5">
    <name type="scientific">Comamonas sediminis</name>
    <dbReference type="NCBI Taxonomy" id="1783360"/>
    <lineage>
        <taxon>Bacteria</taxon>
        <taxon>Pseudomonadati</taxon>
        <taxon>Pseudomonadota</taxon>
        <taxon>Betaproteobacteria</taxon>
        <taxon>Burkholderiales</taxon>
        <taxon>Comamonadaceae</taxon>
        <taxon>Comamonas</taxon>
    </lineage>
</organism>
<evidence type="ECO:0000256" key="1">
    <source>
        <dbReference type="ARBA" id="ARBA00007924"/>
    </source>
</evidence>
<reference evidence="4 5" key="1">
    <citation type="journal article" date="2016" name="Int. J. Syst. Evol. Microbiol.">
        <title>Description of Comamonas sediminis sp. nov., isolated from lagoon sediments.</title>
        <authorList>
            <person name="Subhash Y."/>
            <person name="Bang J.J."/>
            <person name="You T.H."/>
            <person name="Lee S.S."/>
        </authorList>
    </citation>
    <scope>NUCLEOTIDE SEQUENCE [LARGE SCALE GENOMIC DNA]</scope>
    <source>
        <strain evidence="4 5">JCM 31169</strain>
    </source>
</reference>